<evidence type="ECO:0000256" key="1">
    <source>
        <dbReference type="SAM" id="Phobius"/>
    </source>
</evidence>
<keyword evidence="1" id="KW-0472">Membrane</keyword>
<evidence type="ECO:0000313" key="3">
    <source>
        <dbReference type="Proteomes" id="UP000034034"/>
    </source>
</evidence>
<name>A0A0F7CNI2_9ACTN</name>
<reference evidence="2" key="1">
    <citation type="submission" date="2019-08" db="EMBL/GenBank/DDBJ databases">
        <title>Complete genome sequence of a mangrove-derived Streptomyces xiamenensis.</title>
        <authorList>
            <person name="Xu J."/>
        </authorList>
    </citation>
    <scope>NUCLEOTIDE SEQUENCE</scope>
    <source>
        <strain evidence="2">318</strain>
    </source>
</reference>
<dbReference type="EMBL" id="CP009922">
    <property type="protein sequence ID" value="AKG42956.1"/>
    <property type="molecule type" value="Genomic_DNA"/>
</dbReference>
<dbReference type="STRING" id="408015.SXIM_15720"/>
<dbReference type="AlphaFoldDB" id="A0A0F7CNI2"/>
<sequence length="85" mass="9243">MAKDYDSQLLESVTVRRRRLRDALLFGPGRLRREAEENTKVLLGSIVIAALLCAGCVGWAYISDVIADGGFGRSHRSAAVEEPAP</sequence>
<dbReference type="RefSeq" id="WP_046723397.1">
    <property type="nucleotide sequence ID" value="NZ_CP009922.3"/>
</dbReference>
<organism evidence="2 3">
    <name type="scientific">Streptomyces xiamenensis</name>
    <dbReference type="NCBI Taxonomy" id="408015"/>
    <lineage>
        <taxon>Bacteria</taxon>
        <taxon>Bacillati</taxon>
        <taxon>Actinomycetota</taxon>
        <taxon>Actinomycetes</taxon>
        <taxon>Kitasatosporales</taxon>
        <taxon>Streptomycetaceae</taxon>
        <taxon>Streptomyces</taxon>
    </lineage>
</organism>
<dbReference type="KEGG" id="sxi:SXIM_15720"/>
<feature type="transmembrane region" description="Helical" evidence="1">
    <location>
        <begin position="41"/>
        <end position="62"/>
    </location>
</feature>
<keyword evidence="3" id="KW-1185">Reference proteome</keyword>
<dbReference type="PATRIC" id="fig|408015.6.peg.1608"/>
<keyword evidence="1" id="KW-1133">Transmembrane helix</keyword>
<accession>A0A0F7CNI2</accession>
<protein>
    <submittedName>
        <fullName evidence="2">Membrane protein</fullName>
    </submittedName>
</protein>
<gene>
    <name evidence="2" type="ORF">SXIM_15720</name>
</gene>
<dbReference type="Proteomes" id="UP000034034">
    <property type="component" value="Chromosome"/>
</dbReference>
<keyword evidence="1" id="KW-0812">Transmembrane</keyword>
<proteinExistence type="predicted"/>
<dbReference type="HOGENOM" id="CLU_157311_1_0_11"/>
<evidence type="ECO:0000313" key="2">
    <source>
        <dbReference type="EMBL" id="AKG42956.1"/>
    </source>
</evidence>